<dbReference type="Gene3D" id="2.40.50.100">
    <property type="match status" value="1"/>
</dbReference>
<dbReference type="PANTHER" id="PTHR30469:SF15">
    <property type="entry name" value="HLYD FAMILY OF SECRETION PROTEINS"/>
    <property type="match status" value="1"/>
</dbReference>
<evidence type="ECO:0000256" key="2">
    <source>
        <dbReference type="SAM" id="SignalP"/>
    </source>
</evidence>
<evidence type="ECO:0000313" key="6">
    <source>
        <dbReference type="EMBL" id="SHG75775.1"/>
    </source>
</evidence>
<keyword evidence="2" id="KW-0732">Signal</keyword>
<feature type="domain" description="Multidrug resistance protein MdtA-like barrel-sandwich hybrid" evidence="4">
    <location>
        <begin position="62"/>
        <end position="197"/>
    </location>
</feature>
<dbReference type="EMBL" id="LT670818">
    <property type="protein sequence ID" value="SHG75775.1"/>
    <property type="molecule type" value="Genomic_DNA"/>
</dbReference>
<dbReference type="PANTHER" id="PTHR30469">
    <property type="entry name" value="MULTIDRUG RESISTANCE PROTEIN MDTA"/>
    <property type="match status" value="1"/>
</dbReference>
<dbReference type="NCBIfam" id="TIGR01730">
    <property type="entry name" value="RND_mfp"/>
    <property type="match status" value="1"/>
</dbReference>
<dbReference type="InterPro" id="IPR058625">
    <property type="entry name" value="MdtA-like_BSH"/>
</dbReference>
<feature type="domain" description="Multidrug resistance protein MdtA-like alpha-helical hairpin" evidence="3">
    <location>
        <begin position="99"/>
        <end position="167"/>
    </location>
</feature>
<dbReference type="SUPFAM" id="SSF111369">
    <property type="entry name" value="HlyD-like secretion proteins"/>
    <property type="match status" value="1"/>
</dbReference>
<evidence type="ECO:0000313" key="7">
    <source>
        <dbReference type="Proteomes" id="UP000190675"/>
    </source>
</evidence>
<dbReference type="OrthoDB" id="9813967at2"/>
<accession>A0A1M5MEN6</accession>
<dbReference type="Pfam" id="PF25917">
    <property type="entry name" value="BSH_RND"/>
    <property type="match status" value="1"/>
</dbReference>
<dbReference type="GO" id="GO:1990281">
    <property type="term" value="C:efflux pump complex"/>
    <property type="evidence" value="ECO:0007669"/>
    <property type="project" value="TreeGrafter"/>
</dbReference>
<dbReference type="InterPro" id="IPR058624">
    <property type="entry name" value="MdtA-like_HH"/>
</dbReference>
<evidence type="ECO:0000256" key="1">
    <source>
        <dbReference type="ARBA" id="ARBA00009477"/>
    </source>
</evidence>
<evidence type="ECO:0000259" key="5">
    <source>
        <dbReference type="Pfam" id="PF25954"/>
    </source>
</evidence>
<organism evidence="6 7">
    <name type="scientific">Bradyrhizobium erythrophlei</name>
    <dbReference type="NCBI Taxonomy" id="1437360"/>
    <lineage>
        <taxon>Bacteria</taxon>
        <taxon>Pseudomonadati</taxon>
        <taxon>Pseudomonadota</taxon>
        <taxon>Alphaproteobacteria</taxon>
        <taxon>Hyphomicrobiales</taxon>
        <taxon>Nitrobacteraceae</taxon>
        <taxon>Bradyrhizobium</taxon>
    </lineage>
</organism>
<gene>
    <name evidence="6" type="ORF">SAMN05444169_3989</name>
</gene>
<feature type="chain" id="PRO_5009912305" evidence="2">
    <location>
        <begin position="20"/>
        <end position="358"/>
    </location>
</feature>
<name>A0A1M5MEN6_9BRAD</name>
<reference evidence="6 7" key="1">
    <citation type="submission" date="2016-11" db="EMBL/GenBank/DDBJ databases">
        <authorList>
            <person name="Jaros S."/>
            <person name="Januszkiewicz K."/>
            <person name="Wedrychowicz H."/>
        </authorList>
    </citation>
    <scope>NUCLEOTIDE SEQUENCE [LARGE SCALE GENOMIC DNA]</scope>
    <source>
        <strain evidence="6 7">GAS242</strain>
    </source>
</reference>
<dbReference type="Gene3D" id="2.40.420.20">
    <property type="match status" value="1"/>
</dbReference>
<dbReference type="InterPro" id="IPR058792">
    <property type="entry name" value="Beta-barrel_RND_2"/>
</dbReference>
<dbReference type="AlphaFoldDB" id="A0A1M5MEN6"/>
<evidence type="ECO:0000259" key="4">
    <source>
        <dbReference type="Pfam" id="PF25917"/>
    </source>
</evidence>
<dbReference type="InterPro" id="IPR006143">
    <property type="entry name" value="RND_pump_MFP"/>
</dbReference>
<dbReference type="Pfam" id="PF25876">
    <property type="entry name" value="HH_MFP_RND"/>
    <property type="match status" value="1"/>
</dbReference>
<dbReference type="Proteomes" id="UP000190675">
    <property type="component" value="Chromosome I"/>
</dbReference>
<dbReference type="GO" id="GO:0015562">
    <property type="term" value="F:efflux transmembrane transporter activity"/>
    <property type="evidence" value="ECO:0007669"/>
    <property type="project" value="TreeGrafter"/>
</dbReference>
<evidence type="ECO:0000259" key="3">
    <source>
        <dbReference type="Pfam" id="PF25876"/>
    </source>
</evidence>
<comment type="similarity">
    <text evidence="1">Belongs to the membrane fusion protein (MFP) (TC 8.A.1) family.</text>
</comment>
<feature type="domain" description="CusB-like beta-barrel" evidence="5">
    <location>
        <begin position="217"/>
        <end position="278"/>
    </location>
</feature>
<dbReference type="Pfam" id="PF25954">
    <property type="entry name" value="Beta-barrel_RND_2"/>
    <property type="match status" value="1"/>
</dbReference>
<protein>
    <submittedName>
        <fullName evidence="6">RND family efflux transporter, MFP subunit</fullName>
    </submittedName>
</protein>
<feature type="signal peptide" evidence="2">
    <location>
        <begin position="1"/>
        <end position="19"/>
    </location>
</feature>
<dbReference type="Gene3D" id="2.40.30.170">
    <property type="match status" value="1"/>
</dbReference>
<sequence length="358" mass="37560">MKTRFFVVASAIASALVMAGCKQEAKAPEPVRPVLSSVLEPTASGSTVAVGTVQPRYETNLGFRVLGRLIARPVNVGDLVAEGQTIAAIDPTALELAVRSARADLSKAQALLENTIGTEERKRILIKTDATTQQTLDDAEQVRAGAQASTARARANLTKAIEQLGYAEVKADFAGVVTAVSAEVGQVASPGQSIATVARPDVREAVVDIGADFPVPLTVGLPFTVGLQLLPGVQVQGQIREIAPQADSVTRMRRVRIALNDPPESFRLGSTITARLSNGHSSGLRVPASAVLKQGTEAFVWLIDAPKSTVSLQKVDLSEDEGGIRVTGGLSIGARIVTAGIHSLKQGQQVRIEQDSTP</sequence>
<dbReference type="PROSITE" id="PS51257">
    <property type="entry name" value="PROKAR_LIPOPROTEIN"/>
    <property type="match status" value="1"/>
</dbReference>
<dbReference type="RefSeq" id="WP_079567430.1">
    <property type="nucleotide sequence ID" value="NZ_LT670818.1"/>
</dbReference>
<proteinExistence type="inferred from homology"/>
<dbReference type="Gene3D" id="1.10.287.470">
    <property type="entry name" value="Helix hairpin bin"/>
    <property type="match status" value="1"/>
</dbReference>